<dbReference type="GO" id="GO:0005052">
    <property type="term" value="F:peroxisome matrix targeting signal-1 binding"/>
    <property type="evidence" value="ECO:0007669"/>
    <property type="project" value="TreeGrafter"/>
</dbReference>
<comment type="caution">
    <text evidence="10">The sequence shown here is derived from an EMBL/GenBank/DDBJ whole genome shotgun (WGS) entry which is preliminary data.</text>
</comment>
<comment type="subcellular location">
    <subcellularLocation>
        <location evidence="2">Cytoplasm</location>
    </subcellularLocation>
    <subcellularLocation>
        <location evidence="1">Peroxisome</location>
    </subcellularLocation>
</comment>
<dbReference type="GO" id="GO:0005778">
    <property type="term" value="C:peroxisomal membrane"/>
    <property type="evidence" value="ECO:0007669"/>
    <property type="project" value="TreeGrafter"/>
</dbReference>
<feature type="compositionally biased region" description="Polar residues" evidence="9">
    <location>
        <begin position="38"/>
        <end position="51"/>
    </location>
</feature>
<evidence type="ECO:0000256" key="8">
    <source>
        <dbReference type="PROSITE-ProRule" id="PRU00339"/>
    </source>
</evidence>
<protein>
    <recommendedName>
        <fullName evidence="12">Peroxin-5</fullName>
    </recommendedName>
</protein>
<evidence type="ECO:0000313" key="11">
    <source>
        <dbReference type="Proteomes" id="UP000673691"/>
    </source>
</evidence>
<reference evidence="10 11" key="1">
    <citation type="journal article" name="Sci. Rep.">
        <title>Genome-scale phylogenetic analyses confirm Olpidium as the closest living zoosporic fungus to the non-flagellated, terrestrial fungi.</title>
        <authorList>
            <person name="Chang Y."/>
            <person name="Rochon D."/>
            <person name="Sekimoto S."/>
            <person name="Wang Y."/>
            <person name="Chovatia M."/>
            <person name="Sandor L."/>
            <person name="Salamov A."/>
            <person name="Grigoriev I.V."/>
            <person name="Stajich J.E."/>
            <person name="Spatafora J.W."/>
        </authorList>
    </citation>
    <scope>NUCLEOTIDE SEQUENCE [LARGE SCALE GENOMIC DNA]</scope>
    <source>
        <strain evidence="10">S191</strain>
    </source>
</reference>
<evidence type="ECO:0000256" key="6">
    <source>
        <dbReference type="ARBA" id="ARBA00022803"/>
    </source>
</evidence>
<dbReference type="Proteomes" id="UP000673691">
    <property type="component" value="Unassembled WGS sequence"/>
</dbReference>
<accession>A0A8H7ZYD0</accession>
<dbReference type="SUPFAM" id="SSF48452">
    <property type="entry name" value="TPR-like"/>
    <property type="match status" value="1"/>
</dbReference>
<keyword evidence="6 8" id="KW-0802">TPR repeat</keyword>
<dbReference type="Gene3D" id="1.25.40.10">
    <property type="entry name" value="Tetratricopeptide repeat domain"/>
    <property type="match status" value="1"/>
</dbReference>
<feature type="repeat" description="TPR" evidence="8">
    <location>
        <begin position="477"/>
        <end position="510"/>
    </location>
</feature>
<dbReference type="InterPro" id="IPR011990">
    <property type="entry name" value="TPR-like_helical_dom_sf"/>
</dbReference>
<evidence type="ECO:0000256" key="7">
    <source>
        <dbReference type="ARBA" id="ARBA00023140"/>
    </source>
</evidence>
<dbReference type="AlphaFoldDB" id="A0A8H7ZYD0"/>
<comment type="similarity">
    <text evidence="3">Belongs to the peroxisomal targeting signal receptor family.</text>
</comment>
<evidence type="ECO:0000256" key="3">
    <source>
        <dbReference type="ARBA" id="ARBA00005348"/>
    </source>
</evidence>
<dbReference type="PROSITE" id="PS50005">
    <property type="entry name" value="TPR"/>
    <property type="match status" value="1"/>
</dbReference>
<dbReference type="PANTHER" id="PTHR10130:SF0">
    <property type="entry name" value="GH08708P"/>
    <property type="match status" value="1"/>
</dbReference>
<name>A0A8H7ZYD0_9FUNG</name>
<evidence type="ECO:0008006" key="12">
    <source>
        <dbReference type="Google" id="ProtNLM"/>
    </source>
</evidence>
<feature type="non-terminal residue" evidence="10">
    <location>
        <position position="1"/>
    </location>
</feature>
<sequence>KKKKKAQKRNPLAASASPSFPFKNRDPPRRPRAFGGASSMSAFKTLVNGTECSGHGGGSAELDRADNLGSSGSVASCPPGRVLRTWREQTGPSDYALPLGCRLWPSHRPPGSRSQPGEHRNRTIPGTRFSRHLCVDERDRPDKKLRNRAFRGPERPQPLEDKAMVEQFFDPQRHEAETGPQPGAAFRFDEMRGRLDTVQMREGPASQAGKLSFPSRPRAVCAAALDSTRPKFRAAALFTLVHPPTTDWAAEFNSAHPYEFPPGEDWDKIYDMVSNGEMPGARRYWRDAFMEQKEFLPGPVEVHADFDKAFGQAFDWEEQFALAGREQQQQQQQHAVGERVERDWEAEFVRARIADGKAPEGEAEVASAVDLDNFSEFENIWKNLRERRQGEEGSPADPLSWEDEFVREAGRLADDRGPDPDVDAEPRGGRYVFERENPFLTHSDPFAEGLRLMAGAGPLQQTSLAFEAACQRNPSNSLAWTKLGLAQAENEKEDAAIKALETAIELDPRNAEAMMVDAPELTTVPPPPAFAQSLSISYINEGHDYKAYCILERWLAVRYPDVVAEAEAADSAHLELSGIPIYDKHARVRDM</sequence>
<evidence type="ECO:0000256" key="4">
    <source>
        <dbReference type="ARBA" id="ARBA00022490"/>
    </source>
</evidence>
<organism evidence="10 11">
    <name type="scientific">Olpidium bornovanus</name>
    <dbReference type="NCBI Taxonomy" id="278681"/>
    <lineage>
        <taxon>Eukaryota</taxon>
        <taxon>Fungi</taxon>
        <taxon>Fungi incertae sedis</taxon>
        <taxon>Olpidiomycota</taxon>
        <taxon>Olpidiomycotina</taxon>
        <taxon>Olpidiomycetes</taxon>
        <taxon>Olpidiales</taxon>
        <taxon>Olpidiaceae</taxon>
        <taxon>Olpidium</taxon>
    </lineage>
</organism>
<dbReference type="OrthoDB" id="10006023at2759"/>
<dbReference type="GO" id="GO:0005829">
    <property type="term" value="C:cytosol"/>
    <property type="evidence" value="ECO:0007669"/>
    <property type="project" value="TreeGrafter"/>
</dbReference>
<dbReference type="PANTHER" id="PTHR10130">
    <property type="entry name" value="PEROXISOMAL TARGETING SIGNAL 1 RECEPTOR PEX5"/>
    <property type="match status" value="1"/>
</dbReference>
<feature type="region of interest" description="Disordered" evidence="9">
    <location>
        <begin position="1"/>
        <end position="79"/>
    </location>
</feature>
<dbReference type="InterPro" id="IPR024111">
    <property type="entry name" value="PEX5/PEX5L"/>
</dbReference>
<feature type="region of interest" description="Disordered" evidence="9">
    <location>
        <begin position="106"/>
        <end position="125"/>
    </location>
</feature>
<keyword evidence="7" id="KW-0576">Peroxisome</keyword>
<evidence type="ECO:0000256" key="1">
    <source>
        <dbReference type="ARBA" id="ARBA00004275"/>
    </source>
</evidence>
<feature type="non-terminal residue" evidence="10">
    <location>
        <position position="591"/>
    </location>
</feature>
<evidence type="ECO:0000256" key="2">
    <source>
        <dbReference type="ARBA" id="ARBA00004496"/>
    </source>
</evidence>
<evidence type="ECO:0000313" key="10">
    <source>
        <dbReference type="EMBL" id="KAG5461477.1"/>
    </source>
</evidence>
<dbReference type="EMBL" id="JAEFCI010003586">
    <property type="protein sequence ID" value="KAG5461477.1"/>
    <property type="molecule type" value="Genomic_DNA"/>
</dbReference>
<dbReference type="SMART" id="SM00028">
    <property type="entry name" value="TPR"/>
    <property type="match status" value="1"/>
</dbReference>
<keyword evidence="4" id="KW-0963">Cytoplasm</keyword>
<gene>
    <name evidence="10" type="ORF">BJ554DRAFT_6321</name>
</gene>
<proteinExistence type="inferred from homology"/>
<keyword evidence="11" id="KW-1185">Reference proteome</keyword>
<dbReference type="InterPro" id="IPR019734">
    <property type="entry name" value="TPR_rpt"/>
</dbReference>
<evidence type="ECO:0000256" key="9">
    <source>
        <dbReference type="SAM" id="MobiDB-lite"/>
    </source>
</evidence>
<dbReference type="GO" id="GO:0016560">
    <property type="term" value="P:protein import into peroxisome matrix, docking"/>
    <property type="evidence" value="ECO:0007669"/>
    <property type="project" value="TreeGrafter"/>
</dbReference>
<keyword evidence="5" id="KW-0677">Repeat</keyword>
<evidence type="ECO:0000256" key="5">
    <source>
        <dbReference type="ARBA" id="ARBA00022737"/>
    </source>
</evidence>